<evidence type="ECO:0000256" key="1">
    <source>
        <dbReference type="ARBA" id="ARBA00022801"/>
    </source>
</evidence>
<dbReference type="PANTHER" id="PTHR23088:SF27">
    <property type="entry name" value="DEAMINATED GLUTATHIONE AMIDASE"/>
    <property type="match status" value="1"/>
</dbReference>
<dbReference type="AlphaFoldDB" id="A0AA88YN04"/>
<comment type="caution">
    <text evidence="3">The sequence shown here is derived from an EMBL/GenBank/DDBJ whole genome shotgun (WGS) entry which is preliminary data.</text>
</comment>
<gene>
    <name evidence="3" type="ORF">FSP39_007564</name>
</gene>
<name>A0AA88YN04_PINIB</name>
<dbReference type="PANTHER" id="PTHR23088">
    <property type="entry name" value="NITRILASE-RELATED"/>
    <property type="match status" value="1"/>
</dbReference>
<dbReference type="EMBL" id="VSWD01000005">
    <property type="protein sequence ID" value="KAK3101949.1"/>
    <property type="molecule type" value="Genomic_DNA"/>
</dbReference>
<evidence type="ECO:0000259" key="2">
    <source>
        <dbReference type="PROSITE" id="PS50263"/>
    </source>
</evidence>
<accession>A0AA88YN04</accession>
<dbReference type="SUPFAM" id="SSF56317">
    <property type="entry name" value="Carbon-nitrogen hydrolase"/>
    <property type="match status" value="1"/>
</dbReference>
<evidence type="ECO:0000313" key="3">
    <source>
        <dbReference type="EMBL" id="KAK3101949.1"/>
    </source>
</evidence>
<dbReference type="InterPro" id="IPR003010">
    <property type="entry name" value="C-N_Hydrolase"/>
</dbReference>
<dbReference type="Gene3D" id="3.30.428.10">
    <property type="entry name" value="HIT-like"/>
    <property type="match status" value="1"/>
</dbReference>
<sequence length="331" mass="37363">MEDAKRVLNTQVIIDSDGEVKATYSKTHLFDLDIKDKVRLCESDYTTPGPRFEPPVKTPVGKVGLAIMIFLTEYECYDLRFPEFSLALSQGGAEILTYPSAFTQTTGMAHWEVLLRSRAIESQCYVLAAAQTGKHNEKRSSYGHAMIIDPWGTVIAQCREGTDVCVAEIDLDYLQKVREQMPVMSHRRHDLYGHIHVNSKGRIEEESDYRFGQHVVRSSQVFYRSSLSFACVNIKPVLPGHILSLGTCLLAKRFSDLTQPEIADLFTSVQRITNVIEKHYNATSATVAIQDGADAGQTVKLERHDKNLEQSLLRSEEDMGKEALELRPYFK</sequence>
<proteinExistence type="predicted"/>
<feature type="domain" description="CN hydrolase" evidence="2">
    <location>
        <begin position="1"/>
        <end position="171"/>
    </location>
</feature>
<dbReference type="Pfam" id="PF00795">
    <property type="entry name" value="CN_hydrolase"/>
    <property type="match status" value="1"/>
</dbReference>
<dbReference type="InterPro" id="IPR011146">
    <property type="entry name" value="HIT-like"/>
</dbReference>
<reference evidence="3" key="1">
    <citation type="submission" date="2019-08" db="EMBL/GenBank/DDBJ databases">
        <title>The improved chromosome-level genome for the pearl oyster Pinctada fucata martensii using PacBio sequencing and Hi-C.</title>
        <authorList>
            <person name="Zheng Z."/>
        </authorList>
    </citation>
    <scope>NUCLEOTIDE SEQUENCE</scope>
    <source>
        <strain evidence="3">ZZ-2019</strain>
        <tissue evidence="3">Adductor muscle</tissue>
    </source>
</reference>
<dbReference type="InterPro" id="IPR036526">
    <property type="entry name" value="C-N_Hydrolase_sf"/>
</dbReference>
<dbReference type="InterPro" id="IPR036265">
    <property type="entry name" value="HIT-like_sf"/>
</dbReference>
<dbReference type="CDD" id="cd07572">
    <property type="entry name" value="nit"/>
    <property type="match status" value="1"/>
</dbReference>
<keyword evidence="4" id="KW-1185">Reference proteome</keyword>
<dbReference type="GO" id="GO:0016811">
    <property type="term" value="F:hydrolase activity, acting on carbon-nitrogen (but not peptide) bonds, in linear amides"/>
    <property type="evidence" value="ECO:0007669"/>
    <property type="project" value="InterPro"/>
</dbReference>
<dbReference type="Gene3D" id="3.60.110.10">
    <property type="entry name" value="Carbon-nitrogen hydrolase"/>
    <property type="match status" value="1"/>
</dbReference>
<dbReference type="Proteomes" id="UP001186944">
    <property type="component" value="Unassembled WGS sequence"/>
</dbReference>
<dbReference type="SUPFAM" id="SSF54197">
    <property type="entry name" value="HIT-like"/>
    <property type="match status" value="1"/>
</dbReference>
<dbReference type="Pfam" id="PF01230">
    <property type="entry name" value="HIT"/>
    <property type="match status" value="1"/>
</dbReference>
<dbReference type="PROSITE" id="PS50263">
    <property type="entry name" value="CN_HYDROLASE"/>
    <property type="match status" value="1"/>
</dbReference>
<protein>
    <recommendedName>
        <fullName evidence="2">CN hydrolase domain-containing protein</fullName>
    </recommendedName>
</protein>
<organism evidence="3 4">
    <name type="scientific">Pinctada imbricata</name>
    <name type="common">Atlantic pearl-oyster</name>
    <name type="synonym">Pinctada martensii</name>
    <dbReference type="NCBI Taxonomy" id="66713"/>
    <lineage>
        <taxon>Eukaryota</taxon>
        <taxon>Metazoa</taxon>
        <taxon>Spiralia</taxon>
        <taxon>Lophotrochozoa</taxon>
        <taxon>Mollusca</taxon>
        <taxon>Bivalvia</taxon>
        <taxon>Autobranchia</taxon>
        <taxon>Pteriomorphia</taxon>
        <taxon>Pterioida</taxon>
        <taxon>Pterioidea</taxon>
        <taxon>Pteriidae</taxon>
        <taxon>Pinctada</taxon>
    </lineage>
</organism>
<dbReference type="InterPro" id="IPR045254">
    <property type="entry name" value="Nit1/2_C-N_Hydrolase"/>
</dbReference>
<evidence type="ECO:0000313" key="4">
    <source>
        <dbReference type="Proteomes" id="UP001186944"/>
    </source>
</evidence>
<keyword evidence="1" id="KW-0378">Hydrolase</keyword>